<evidence type="ECO:0000313" key="2">
    <source>
        <dbReference type="EMBL" id="AUX35493.1"/>
    </source>
</evidence>
<organism evidence="2 3">
    <name type="scientific">Sorangium cellulosum</name>
    <name type="common">Polyangium cellulosum</name>
    <dbReference type="NCBI Taxonomy" id="56"/>
    <lineage>
        <taxon>Bacteria</taxon>
        <taxon>Pseudomonadati</taxon>
        <taxon>Myxococcota</taxon>
        <taxon>Polyangia</taxon>
        <taxon>Polyangiales</taxon>
        <taxon>Polyangiaceae</taxon>
        <taxon>Sorangium</taxon>
    </lineage>
</organism>
<name>A0A4P2R0S3_SORCE</name>
<gene>
    <name evidence="2" type="ORF">SOCE836_076860</name>
</gene>
<proteinExistence type="predicted"/>
<feature type="transmembrane region" description="Helical" evidence="1">
    <location>
        <begin position="400"/>
        <end position="428"/>
    </location>
</feature>
<dbReference type="RefSeq" id="WP_129578510.1">
    <property type="nucleotide sequence ID" value="NZ_CP012672.1"/>
</dbReference>
<evidence type="ECO:0000256" key="1">
    <source>
        <dbReference type="SAM" id="Phobius"/>
    </source>
</evidence>
<sequence length="454" mass="51238">MGSVLYDFLSESMLFDDASIGDRFARYTDAELRRELNRYRQHCLEHLAELRNELPSSSHNTVVFSGQDRPSIEQLVRTGLYVECHVLDDPLFEATHEPSQMGQEMVKTIGISNAKVDRVRLCEALRFLRDATPMVAADYVKLLPVSRIYEPPKDIELHYSEQYFSDALPEAVLKFFHEHARVRSVFRADVGWVVSPTLQPSRGIYVTFDGHHVNKGMIYHLHEMEVQRVDADTKKMHISMHLPTTPPDPAYFDTWVYQSINQTARHVHNNTLAEFAMSAECGALYLTQSKFTFELLRLLGAQTGGSAGYAASSLLNLDLPILDGIDAETIMRVRAQDGEAFQNFRNALERGLAEARLEDDPEKLKTKTESLVRELMVIKADEVDRQLASFRKTALAEASIALAAMVGVVCASGAAAGVSLLAYAAALFQGFKTYTDYKRQLRSNPAFFFWQLKR</sequence>
<dbReference type="EMBL" id="CP012672">
    <property type="protein sequence ID" value="AUX35493.1"/>
    <property type="molecule type" value="Genomic_DNA"/>
</dbReference>
<dbReference type="Proteomes" id="UP000295497">
    <property type="component" value="Chromosome"/>
</dbReference>
<keyword evidence="1" id="KW-0472">Membrane</keyword>
<accession>A0A4P2R0S3</accession>
<evidence type="ECO:0000313" key="3">
    <source>
        <dbReference type="Proteomes" id="UP000295497"/>
    </source>
</evidence>
<keyword evidence="1" id="KW-0812">Transmembrane</keyword>
<protein>
    <submittedName>
        <fullName evidence="2">Uncharacterized protein</fullName>
    </submittedName>
</protein>
<reference evidence="2 3" key="1">
    <citation type="submission" date="2015-09" db="EMBL/GenBank/DDBJ databases">
        <title>Sorangium comparison.</title>
        <authorList>
            <person name="Zaburannyi N."/>
            <person name="Bunk B."/>
            <person name="Overmann J."/>
            <person name="Mueller R."/>
        </authorList>
    </citation>
    <scope>NUCLEOTIDE SEQUENCE [LARGE SCALE GENOMIC DNA]</scope>
    <source>
        <strain evidence="2 3">So ce836</strain>
    </source>
</reference>
<dbReference type="AlphaFoldDB" id="A0A4P2R0S3"/>
<keyword evidence="1" id="KW-1133">Transmembrane helix</keyword>